<reference evidence="1 2" key="1">
    <citation type="submission" date="2018-11" db="EMBL/GenBank/DDBJ databases">
        <title>Phylogenetic determinants of toxin gene distribution in genomes of Brevibacillus laterosporus.</title>
        <authorList>
            <person name="Glare T.R."/>
            <person name="Durrant A."/>
            <person name="Berry C."/>
            <person name="Palma L."/>
            <person name="Ormskirk M."/>
            <person name="Cox M.O."/>
        </authorList>
    </citation>
    <scope>NUCLEOTIDE SEQUENCE [LARGE SCALE GENOMIC DNA]</scope>
    <source>
        <strain evidence="1 2">1821L</strain>
    </source>
</reference>
<protein>
    <submittedName>
        <fullName evidence="1">PRD domain-containing protein</fullName>
    </submittedName>
</protein>
<gene>
    <name evidence="1" type="ORF">EEL30_20305</name>
</gene>
<dbReference type="EMBL" id="CP033464">
    <property type="protein sequence ID" value="QDX94419.1"/>
    <property type="molecule type" value="Genomic_DNA"/>
</dbReference>
<dbReference type="OrthoDB" id="4239925at2"/>
<dbReference type="Pfam" id="PF00874">
    <property type="entry name" value="PRD"/>
    <property type="match status" value="1"/>
</dbReference>
<dbReference type="PROSITE" id="PS51372">
    <property type="entry name" value="PRD_2"/>
    <property type="match status" value="1"/>
</dbReference>
<keyword evidence="2" id="KW-1185">Reference proteome</keyword>
<dbReference type="Gene3D" id="1.10.1790.10">
    <property type="entry name" value="PRD domain"/>
    <property type="match status" value="1"/>
</dbReference>
<accession>A0A502J4P7</accession>
<evidence type="ECO:0000313" key="2">
    <source>
        <dbReference type="Proteomes" id="UP000319432"/>
    </source>
</evidence>
<dbReference type="InterPro" id="IPR011608">
    <property type="entry name" value="PRD"/>
</dbReference>
<dbReference type="GO" id="GO:0006355">
    <property type="term" value="P:regulation of DNA-templated transcription"/>
    <property type="evidence" value="ECO:0007669"/>
    <property type="project" value="InterPro"/>
</dbReference>
<dbReference type="InterPro" id="IPR036634">
    <property type="entry name" value="PRD_sf"/>
</dbReference>
<dbReference type="AlphaFoldDB" id="A0A502J4P7"/>
<organism evidence="1 2">
    <name type="scientific">Brevibacillus laterosporus</name>
    <name type="common">Bacillus laterosporus</name>
    <dbReference type="NCBI Taxonomy" id="1465"/>
    <lineage>
        <taxon>Bacteria</taxon>
        <taxon>Bacillati</taxon>
        <taxon>Bacillota</taxon>
        <taxon>Bacilli</taxon>
        <taxon>Bacillales</taxon>
        <taxon>Paenibacillaceae</taxon>
        <taxon>Brevibacillus</taxon>
    </lineage>
</organism>
<dbReference type="SUPFAM" id="SSF63520">
    <property type="entry name" value="PTS-regulatory domain, PRD"/>
    <property type="match status" value="1"/>
</dbReference>
<name>A0A502J4P7_BRELA</name>
<dbReference type="Proteomes" id="UP000319432">
    <property type="component" value="Chromosome"/>
</dbReference>
<proteinExistence type="predicted"/>
<evidence type="ECO:0000313" key="1">
    <source>
        <dbReference type="EMBL" id="QDX94419.1"/>
    </source>
</evidence>
<sequence length="125" mass="14347">MYMMTSIVEEVATLSPMQDTEAKELTTLLEKVQEQAYQLPLMITKERWIAMGVHLLAFMRRVQNQEKLPAVDSSLIEEGDVRLKQISQKVLDAYGFQYGFPLESIEIFLLQVHLEAAKAVQEETN</sequence>